<reference evidence="1" key="1">
    <citation type="journal article" date="2015" name="Nature">
        <title>Complex archaea that bridge the gap between prokaryotes and eukaryotes.</title>
        <authorList>
            <person name="Spang A."/>
            <person name="Saw J.H."/>
            <person name="Jorgensen S.L."/>
            <person name="Zaremba-Niedzwiedzka K."/>
            <person name="Martijn J."/>
            <person name="Lind A.E."/>
            <person name="van Eijk R."/>
            <person name="Schleper C."/>
            <person name="Guy L."/>
            <person name="Ettema T.J."/>
        </authorList>
    </citation>
    <scope>NUCLEOTIDE SEQUENCE</scope>
</reference>
<name>A0A0F9HQU0_9ZZZZ</name>
<gene>
    <name evidence="1" type="ORF">LCGC14_1672900</name>
</gene>
<sequence>MTEEIKEGWGFPGNCRKAHYFKADGRSLCRKWGSFRISLEQGNDDSPDNCTVCMKALPKHQAKSDG</sequence>
<protein>
    <submittedName>
        <fullName evidence="1">Uncharacterized protein</fullName>
    </submittedName>
</protein>
<comment type="caution">
    <text evidence="1">The sequence shown here is derived from an EMBL/GenBank/DDBJ whole genome shotgun (WGS) entry which is preliminary data.</text>
</comment>
<accession>A0A0F9HQU0</accession>
<proteinExistence type="predicted"/>
<dbReference type="EMBL" id="LAZR01014386">
    <property type="protein sequence ID" value="KKM17726.1"/>
    <property type="molecule type" value="Genomic_DNA"/>
</dbReference>
<dbReference type="AlphaFoldDB" id="A0A0F9HQU0"/>
<evidence type="ECO:0000313" key="1">
    <source>
        <dbReference type="EMBL" id="KKM17726.1"/>
    </source>
</evidence>
<organism evidence="1">
    <name type="scientific">marine sediment metagenome</name>
    <dbReference type="NCBI Taxonomy" id="412755"/>
    <lineage>
        <taxon>unclassified sequences</taxon>
        <taxon>metagenomes</taxon>
        <taxon>ecological metagenomes</taxon>
    </lineage>
</organism>